<organism evidence="1">
    <name type="scientific">Anguilla anguilla</name>
    <name type="common">European freshwater eel</name>
    <name type="synonym">Muraena anguilla</name>
    <dbReference type="NCBI Taxonomy" id="7936"/>
    <lineage>
        <taxon>Eukaryota</taxon>
        <taxon>Metazoa</taxon>
        <taxon>Chordata</taxon>
        <taxon>Craniata</taxon>
        <taxon>Vertebrata</taxon>
        <taxon>Euteleostomi</taxon>
        <taxon>Actinopterygii</taxon>
        <taxon>Neopterygii</taxon>
        <taxon>Teleostei</taxon>
        <taxon>Anguilliformes</taxon>
        <taxon>Anguillidae</taxon>
        <taxon>Anguilla</taxon>
    </lineage>
</organism>
<name>A0A0E9XDU8_ANGAN</name>
<dbReference type="AlphaFoldDB" id="A0A0E9XDU8"/>
<accession>A0A0E9XDU8</accession>
<evidence type="ECO:0000313" key="1">
    <source>
        <dbReference type="EMBL" id="JAI00800.1"/>
    </source>
</evidence>
<dbReference type="EMBL" id="GBXM01007778">
    <property type="protein sequence ID" value="JAI00800.1"/>
    <property type="molecule type" value="Transcribed_RNA"/>
</dbReference>
<reference evidence="1" key="2">
    <citation type="journal article" date="2015" name="Fish Shellfish Immunol.">
        <title>Early steps in the European eel (Anguilla anguilla)-Vibrio vulnificus interaction in the gills: Role of the RtxA13 toxin.</title>
        <authorList>
            <person name="Callol A."/>
            <person name="Pajuelo D."/>
            <person name="Ebbesson L."/>
            <person name="Teles M."/>
            <person name="MacKenzie S."/>
            <person name="Amaro C."/>
        </authorList>
    </citation>
    <scope>NUCLEOTIDE SEQUENCE</scope>
</reference>
<reference evidence="1" key="1">
    <citation type="submission" date="2014-11" db="EMBL/GenBank/DDBJ databases">
        <authorList>
            <person name="Amaro Gonzalez C."/>
        </authorList>
    </citation>
    <scope>NUCLEOTIDE SEQUENCE</scope>
</reference>
<proteinExistence type="predicted"/>
<protein>
    <submittedName>
        <fullName evidence="1">Uncharacterized protein</fullName>
    </submittedName>
</protein>
<sequence>MRYVSCGSNCCQVSKMSIWSLIGPHKLELYCTINKFNSKILPSLGAEKKPN</sequence>